<dbReference type="GO" id="GO:0042790">
    <property type="term" value="P:nucleolar large rRNA transcription by RNA polymerase I"/>
    <property type="evidence" value="ECO:0007669"/>
    <property type="project" value="TreeGrafter"/>
</dbReference>
<dbReference type="PANTHER" id="PTHR28244:SF1">
    <property type="entry name" value="RNA POLYMERASE I-SPECIFIC TRANSCRIPTION INITIATION FACTOR RRN11"/>
    <property type="match status" value="1"/>
</dbReference>
<dbReference type="GO" id="GO:0001181">
    <property type="term" value="F:RNA polymerase I general transcription initiation factor activity"/>
    <property type="evidence" value="ECO:0007669"/>
    <property type="project" value="InterPro"/>
</dbReference>
<dbReference type="GO" id="GO:0001164">
    <property type="term" value="F:RNA polymerase I core promoter sequence-specific DNA binding"/>
    <property type="evidence" value="ECO:0007669"/>
    <property type="project" value="InterPro"/>
</dbReference>
<dbReference type="EMBL" id="MU006578">
    <property type="protein sequence ID" value="KAF2746349.1"/>
    <property type="molecule type" value="Genomic_DNA"/>
</dbReference>
<feature type="compositionally biased region" description="Polar residues" evidence="1">
    <location>
        <begin position="197"/>
        <end position="208"/>
    </location>
</feature>
<dbReference type="Proteomes" id="UP000799440">
    <property type="component" value="Unassembled WGS sequence"/>
</dbReference>
<organism evidence="2 3">
    <name type="scientific">Sporormia fimetaria CBS 119925</name>
    <dbReference type="NCBI Taxonomy" id="1340428"/>
    <lineage>
        <taxon>Eukaryota</taxon>
        <taxon>Fungi</taxon>
        <taxon>Dikarya</taxon>
        <taxon>Ascomycota</taxon>
        <taxon>Pezizomycotina</taxon>
        <taxon>Dothideomycetes</taxon>
        <taxon>Pleosporomycetidae</taxon>
        <taxon>Pleosporales</taxon>
        <taxon>Sporormiaceae</taxon>
        <taxon>Sporormia</taxon>
    </lineage>
</organism>
<dbReference type="OrthoDB" id="2159786at2759"/>
<evidence type="ECO:0000313" key="3">
    <source>
        <dbReference type="Proteomes" id="UP000799440"/>
    </source>
</evidence>
<evidence type="ECO:0000256" key="1">
    <source>
        <dbReference type="SAM" id="MobiDB-lite"/>
    </source>
</evidence>
<name>A0A6A6V9H3_9PLEO</name>
<accession>A0A6A6V9H3</accession>
<reference evidence="2" key="1">
    <citation type="journal article" date="2020" name="Stud. Mycol.">
        <title>101 Dothideomycetes genomes: a test case for predicting lifestyles and emergence of pathogens.</title>
        <authorList>
            <person name="Haridas S."/>
            <person name="Albert R."/>
            <person name="Binder M."/>
            <person name="Bloem J."/>
            <person name="Labutti K."/>
            <person name="Salamov A."/>
            <person name="Andreopoulos B."/>
            <person name="Baker S."/>
            <person name="Barry K."/>
            <person name="Bills G."/>
            <person name="Bluhm B."/>
            <person name="Cannon C."/>
            <person name="Castanera R."/>
            <person name="Culley D."/>
            <person name="Daum C."/>
            <person name="Ezra D."/>
            <person name="Gonzalez J."/>
            <person name="Henrissat B."/>
            <person name="Kuo A."/>
            <person name="Liang C."/>
            <person name="Lipzen A."/>
            <person name="Lutzoni F."/>
            <person name="Magnuson J."/>
            <person name="Mondo S."/>
            <person name="Nolan M."/>
            <person name="Ohm R."/>
            <person name="Pangilinan J."/>
            <person name="Park H.-J."/>
            <person name="Ramirez L."/>
            <person name="Alfaro M."/>
            <person name="Sun H."/>
            <person name="Tritt A."/>
            <person name="Yoshinaga Y."/>
            <person name="Zwiers L.-H."/>
            <person name="Turgeon B."/>
            <person name="Goodwin S."/>
            <person name="Spatafora J."/>
            <person name="Crous P."/>
            <person name="Grigoriev I."/>
        </authorList>
    </citation>
    <scope>NUCLEOTIDE SEQUENCE</scope>
    <source>
        <strain evidence="2">CBS 119925</strain>
    </source>
</reference>
<dbReference type="GO" id="GO:0070860">
    <property type="term" value="C:RNA polymerase I core factor complex"/>
    <property type="evidence" value="ECO:0007669"/>
    <property type="project" value="TreeGrafter"/>
</dbReference>
<dbReference type="InterPro" id="IPR007224">
    <property type="entry name" value="TIF_Rrn11"/>
</dbReference>
<dbReference type="GO" id="GO:0017025">
    <property type="term" value="F:TBP-class protein binding"/>
    <property type="evidence" value="ECO:0007669"/>
    <property type="project" value="TreeGrafter"/>
</dbReference>
<protein>
    <submittedName>
        <fullName evidence="2">Uncharacterized protein</fullName>
    </submittedName>
</protein>
<dbReference type="Pfam" id="PF04090">
    <property type="entry name" value="Rrn11"/>
    <property type="match status" value="1"/>
</dbReference>
<dbReference type="PANTHER" id="PTHR28244">
    <property type="entry name" value="RNA POLYMERASE I-SPECIFIC TRANSCRIPTION INITIATION FACTOR RRN11"/>
    <property type="match status" value="1"/>
</dbReference>
<feature type="compositionally biased region" description="Polar residues" evidence="1">
    <location>
        <begin position="1"/>
        <end position="20"/>
    </location>
</feature>
<dbReference type="InterPro" id="IPR053029">
    <property type="entry name" value="RNA_pol_I-specific_init_factor"/>
</dbReference>
<proteinExistence type="predicted"/>
<keyword evidence="3" id="KW-1185">Reference proteome</keyword>
<feature type="compositionally biased region" description="Low complexity" evidence="1">
    <location>
        <begin position="38"/>
        <end position="51"/>
    </location>
</feature>
<feature type="region of interest" description="Disordered" evidence="1">
    <location>
        <begin position="1"/>
        <end position="62"/>
    </location>
</feature>
<dbReference type="AlphaFoldDB" id="A0A6A6V9H3"/>
<sequence length="419" mass="46852">MQHFAPQTQPAQETTYSLRSRQYRKPARRRLDDEDEASSPPSDAQLDAQSDSSDHPSDSEQAAQLRVAGLLPRDAAEIPPKPFPHAPARPPARERLTSAKIRECLAELDPPLFAVDATSKGGPVGGTGPTPELRQRHLGVLTTVLHRCLLEHDYLRAGRAWGLILRSQIAGAPIDPRNHRRWGIGAEILLNRGGPSDTGTNPASTPSETELPYSETGFERAKAYYERLIVQFPNRKNAARAVDNLTFYPAMFSLWIYDASERSKRAKRRLQEDGDAEDLPVDDILPQAAAIVAEELAQARQIADRMDQLLTSPPFDKFAPLLHLRGNVGLWLSDLVLQTGKEQLGESKIWEDESMEEDRETETHPEQLRRLAESQRELRQANDSFNRAQTYGDQIISEITSTEARLEEISSRIAHLQGT</sequence>
<gene>
    <name evidence="2" type="ORF">M011DRAFT_93225</name>
</gene>
<feature type="region of interest" description="Disordered" evidence="1">
    <location>
        <begin position="191"/>
        <end position="213"/>
    </location>
</feature>
<evidence type="ECO:0000313" key="2">
    <source>
        <dbReference type="EMBL" id="KAF2746349.1"/>
    </source>
</evidence>